<dbReference type="InterPro" id="IPR011054">
    <property type="entry name" value="Rudment_hybrid_motif"/>
</dbReference>
<dbReference type="UniPathway" id="UPA00074">
    <property type="reaction ID" value="UER00942"/>
</dbReference>
<dbReference type="Pfam" id="PF22660">
    <property type="entry name" value="RS_preATP-grasp-like"/>
    <property type="match status" value="1"/>
</dbReference>
<proteinExistence type="inferred from homology"/>
<dbReference type="Pfam" id="PF02222">
    <property type="entry name" value="ATP-grasp"/>
    <property type="match status" value="1"/>
</dbReference>
<dbReference type="GO" id="GO:0006189">
    <property type="term" value="P:'de novo' IMP biosynthetic process"/>
    <property type="evidence" value="ECO:0007669"/>
    <property type="project" value="UniProtKB-UniRule"/>
</dbReference>
<dbReference type="EMBL" id="CP012333">
    <property type="protein sequence ID" value="AKV00853.1"/>
    <property type="molecule type" value="Genomic_DNA"/>
</dbReference>
<evidence type="ECO:0000256" key="4">
    <source>
        <dbReference type="ARBA" id="ARBA00022840"/>
    </source>
</evidence>
<evidence type="ECO:0000313" key="8">
    <source>
        <dbReference type="EMBL" id="AKV00853.1"/>
    </source>
</evidence>
<comment type="function">
    <text evidence="5">Catalyzes the ATP-dependent conversion of 5-aminoimidazole ribonucleotide (AIR) and HCO(3)(-) to N5-carboxyaminoimidazole ribonucleotide (N5-CAIR).</text>
</comment>
<feature type="domain" description="ATP-grasp" evidence="7">
    <location>
        <begin position="102"/>
        <end position="288"/>
    </location>
</feature>
<gene>
    <name evidence="5 6" type="primary">purK</name>
    <name evidence="8" type="ORF">AKJ09_07516</name>
</gene>
<dbReference type="PANTHER" id="PTHR11609:SF5">
    <property type="entry name" value="PHOSPHORIBOSYLAMINOIMIDAZOLE CARBOXYLASE"/>
    <property type="match status" value="1"/>
</dbReference>
<dbReference type="Pfam" id="PF17769">
    <property type="entry name" value="PurK_C"/>
    <property type="match status" value="1"/>
</dbReference>
<dbReference type="InterPro" id="IPR040686">
    <property type="entry name" value="PurK_C"/>
</dbReference>
<evidence type="ECO:0000259" key="7">
    <source>
        <dbReference type="PROSITE" id="PS50975"/>
    </source>
</evidence>
<dbReference type="NCBIfam" id="NF004676">
    <property type="entry name" value="PRK06019.1-2"/>
    <property type="match status" value="1"/>
</dbReference>
<comment type="catalytic activity">
    <reaction evidence="5 6">
        <text>5-amino-1-(5-phospho-beta-D-ribosyl)imidazole + hydrogencarbonate + ATP = 5-carboxyamino-1-(5-phospho-D-ribosyl)imidazole + ADP + phosphate + 2 H(+)</text>
        <dbReference type="Rhea" id="RHEA:19317"/>
        <dbReference type="ChEBI" id="CHEBI:15378"/>
        <dbReference type="ChEBI" id="CHEBI:17544"/>
        <dbReference type="ChEBI" id="CHEBI:30616"/>
        <dbReference type="ChEBI" id="CHEBI:43474"/>
        <dbReference type="ChEBI" id="CHEBI:58730"/>
        <dbReference type="ChEBI" id="CHEBI:137981"/>
        <dbReference type="ChEBI" id="CHEBI:456216"/>
        <dbReference type="EC" id="6.3.4.18"/>
    </reaction>
</comment>
<keyword evidence="2 5" id="KW-0547">Nucleotide-binding</keyword>
<dbReference type="STRING" id="1391654.AKJ09_07516"/>
<dbReference type="KEGG" id="llu:AKJ09_07516"/>
<dbReference type="NCBIfam" id="NF004679">
    <property type="entry name" value="PRK06019.1-5"/>
    <property type="match status" value="1"/>
</dbReference>
<evidence type="ECO:0000256" key="2">
    <source>
        <dbReference type="ARBA" id="ARBA00022741"/>
    </source>
</evidence>
<evidence type="ECO:0000256" key="3">
    <source>
        <dbReference type="ARBA" id="ARBA00022755"/>
    </source>
</evidence>
<accession>A0A0K1Q545</accession>
<feature type="binding site" evidence="5">
    <location>
        <begin position="173"/>
        <end position="176"/>
    </location>
    <ligand>
        <name>ATP</name>
        <dbReference type="ChEBI" id="CHEBI:30616"/>
    </ligand>
</feature>
<dbReference type="PROSITE" id="PS50975">
    <property type="entry name" value="ATP_GRASP"/>
    <property type="match status" value="1"/>
</dbReference>
<evidence type="ECO:0000256" key="5">
    <source>
        <dbReference type="HAMAP-Rule" id="MF_01928"/>
    </source>
</evidence>
<dbReference type="Gene3D" id="3.40.50.20">
    <property type="match status" value="1"/>
</dbReference>
<dbReference type="GO" id="GO:0005524">
    <property type="term" value="F:ATP binding"/>
    <property type="evidence" value="ECO:0007669"/>
    <property type="project" value="UniProtKB-UniRule"/>
</dbReference>
<dbReference type="EC" id="6.3.4.18" evidence="5 6"/>
<dbReference type="InterPro" id="IPR016185">
    <property type="entry name" value="PreATP-grasp_dom_sf"/>
</dbReference>
<dbReference type="InterPro" id="IPR054350">
    <property type="entry name" value="PurT/PurK_preATP-grasp"/>
</dbReference>
<evidence type="ECO:0000256" key="1">
    <source>
        <dbReference type="ARBA" id="ARBA00022598"/>
    </source>
</evidence>
<name>A0A0K1Q545_9BACT</name>
<keyword evidence="9" id="KW-1185">Reference proteome</keyword>
<dbReference type="NCBIfam" id="TIGR01161">
    <property type="entry name" value="purK"/>
    <property type="match status" value="1"/>
</dbReference>
<dbReference type="HAMAP" id="MF_01928">
    <property type="entry name" value="PurK"/>
    <property type="match status" value="1"/>
</dbReference>
<protein>
    <recommendedName>
        <fullName evidence="5 6">N5-carboxyaminoimidazole ribonucleotide synthase</fullName>
        <shortName evidence="5 6">N5-CAIR synthase</shortName>
        <ecNumber evidence="5 6">6.3.4.18</ecNumber>
    </recommendedName>
    <alternativeName>
        <fullName evidence="5 6">5-(carboxyamino)imidazole ribonucleotide synthetase</fullName>
    </alternativeName>
</protein>
<feature type="binding site" evidence="5">
    <location>
        <begin position="143"/>
        <end position="149"/>
    </location>
    <ligand>
        <name>ATP</name>
        <dbReference type="ChEBI" id="CHEBI:30616"/>
    </ligand>
</feature>
<organism evidence="8 9">
    <name type="scientific">Labilithrix luteola</name>
    <dbReference type="NCBI Taxonomy" id="1391654"/>
    <lineage>
        <taxon>Bacteria</taxon>
        <taxon>Pseudomonadati</taxon>
        <taxon>Myxococcota</taxon>
        <taxon>Polyangia</taxon>
        <taxon>Polyangiales</taxon>
        <taxon>Labilitrichaceae</taxon>
        <taxon>Labilithrix</taxon>
    </lineage>
</organism>
<dbReference type="RefSeq" id="WP_146652064.1">
    <property type="nucleotide sequence ID" value="NZ_CP012333.1"/>
</dbReference>
<feature type="binding site" evidence="5">
    <location>
        <position position="181"/>
    </location>
    <ligand>
        <name>ATP</name>
        <dbReference type="ChEBI" id="CHEBI:30616"/>
    </ligand>
</feature>
<comment type="similarity">
    <text evidence="5 6">Belongs to the PurK/PurT family.</text>
</comment>
<dbReference type="GO" id="GO:0004638">
    <property type="term" value="F:phosphoribosylaminoimidazole carboxylase activity"/>
    <property type="evidence" value="ECO:0007669"/>
    <property type="project" value="InterPro"/>
</dbReference>
<dbReference type="PANTHER" id="PTHR11609">
    <property type="entry name" value="PURINE BIOSYNTHESIS PROTEIN 6/7, PUR6/7"/>
    <property type="match status" value="1"/>
</dbReference>
<keyword evidence="1 5" id="KW-0436">Ligase</keyword>
<dbReference type="GO" id="GO:0034028">
    <property type="term" value="F:5-(carboxyamino)imidazole ribonucleotide synthase activity"/>
    <property type="evidence" value="ECO:0007669"/>
    <property type="project" value="UniProtKB-UniRule"/>
</dbReference>
<feature type="binding site" evidence="5">
    <location>
        <position position="98"/>
    </location>
    <ligand>
        <name>ATP</name>
        <dbReference type="ChEBI" id="CHEBI:30616"/>
    </ligand>
</feature>
<reference evidence="8 9" key="1">
    <citation type="submission" date="2015-08" db="EMBL/GenBank/DDBJ databases">
        <authorList>
            <person name="Babu N.S."/>
            <person name="Beckwith C.J."/>
            <person name="Beseler K.G."/>
            <person name="Brison A."/>
            <person name="Carone J.V."/>
            <person name="Caskin T.P."/>
            <person name="Diamond M."/>
            <person name="Durham M.E."/>
            <person name="Foxe J.M."/>
            <person name="Go M."/>
            <person name="Henderson B.A."/>
            <person name="Jones I.B."/>
            <person name="McGettigan J.A."/>
            <person name="Micheletti S.J."/>
            <person name="Nasrallah M.E."/>
            <person name="Ortiz D."/>
            <person name="Piller C.R."/>
            <person name="Privatt S.R."/>
            <person name="Schneider S.L."/>
            <person name="Sharp S."/>
            <person name="Smith T.C."/>
            <person name="Stanton J.D."/>
            <person name="Ullery H.E."/>
            <person name="Wilson R.J."/>
            <person name="Serrano M.G."/>
            <person name="Buck G."/>
            <person name="Lee V."/>
            <person name="Wang Y."/>
            <person name="Carvalho R."/>
            <person name="Voegtly L."/>
            <person name="Shi R."/>
            <person name="Duckworth R."/>
            <person name="Johnson A."/>
            <person name="Loviza R."/>
            <person name="Walstead R."/>
            <person name="Shah Z."/>
            <person name="Kiflezghi M."/>
            <person name="Wade K."/>
            <person name="Ball S.L."/>
            <person name="Bradley K.W."/>
            <person name="Asai D.J."/>
            <person name="Bowman C.A."/>
            <person name="Russell D.A."/>
            <person name="Pope W.H."/>
            <person name="Jacobs-Sera D."/>
            <person name="Hendrix R.W."/>
            <person name="Hatfull G.F."/>
        </authorList>
    </citation>
    <scope>NUCLEOTIDE SEQUENCE [LARGE SCALE GENOMIC DNA]</scope>
    <source>
        <strain evidence="8 9">DSM 27648</strain>
    </source>
</reference>
<dbReference type="Proteomes" id="UP000064967">
    <property type="component" value="Chromosome"/>
</dbReference>
<dbReference type="AlphaFoldDB" id="A0A0K1Q545"/>
<keyword evidence="3 5" id="KW-0658">Purine biosynthesis</keyword>
<dbReference type="InterPro" id="IPR005875">
    <property type="entry name" value="PurK"/>
</dbReference>
<feature type="binding site" evidence="5">
    <location>
        <begin position="258"/>
        <end position="259"/>
    </location>
    <ligand>
        <name>ATP</name>
        <dbReference type="ChEBI" id="CHEBI:30616"/>
    </ligand>
</feature>
<comment type="pathway">
    <text evidence="5 6">Purine metabolism; IMP biosynthesis via de novo pathway; 5-amino-1-(5-phospho-D-ribosyl)imidazole-4-carboxylate from 5-amino-1-(5-phospho-D-ribosyl)imidazole (N5-CAIR route): step 1/2.</text>
</comment>
<dbReference type="InterPro" id="IPR003135">
    <property type="entry name" value="ATP-grasp_carboxylate-amine"/>
</dbReference>
<dbReference type="Gene3D" id="3.30.470.20">
    <property type="entry name" value="ATP-grasp fold, B domain"/>
    <property type="match status" value="1"/>
</dbReference>
<comment type="subunit">
    <text evidence="5 6">Homodimer.</text>
</comment>
<feature type="binding site" evidence="5">
    <location>
        <position position="138"/>
    </location>
    <ligand>
        <name>ATP</name>
        <dbReference type="ChEBI" id="CHEBI:30616"/>
    </ligand>
</feature>
<dbReference type="InterPro" id="IPR011761">
    <property type="entry name" value="ATP-grasp"/>
</dbReference>
<feature type="binding site" evidence="5">
    <location>
        <position position="204"/>
    </location>
    <ligand>
        <name>ATP</name>
        <dbReference type="ChEBI" id="CHEBI:30616"/>
    </ligand>
</feature>
<dbReference type="FunFam" id="3.30.1490.20:FF:000015">
    <property type="entry name" value="N5-carboxyaminoimidazole ribonucleotide synthase"/>
    <property type="match status" value="1"/>
</dbReference>
<dbReference type="SUPFAM" id="SSF51246">
    <property type="entry name" value="Rudiment single hybrid motif"/>
    <property type="match status" value="1"/>
</dbReference>
<evidence type="ECO:0000313" key="9">
    <source>
        <dbReference type="Proteomes" id="UP000064967"/>
    </source>
</evidence>
<dbReference type="InterPro" id="IPR013815">
    <property type="entry name" value="ATP_grasp_subdomain_1"/>
</dbReference>
<keyword evidence="4 5" id="KW-0067">ATP-binding</keyword>
<evidence type="ECO:0000256" key="6">
    <source>
        <dbReference type="RuleBase" id="RU361200"/>
    </source>
</evidence>
<dbReference type="OrthoDB" id="9804625at2"/>
<comment type="function">
    <text evidence="6">Catalyzes the ATP-dependent conversion of 5-aminoimidazole ribonucleotide (AIR) and HCO(3)- to N5-carboxyaminoimidazole ribonucleotide (N5-CAIR).</text>
</comment>
<dbReference type="SUPFAM" id="SSF52440">
    <property type="entry name" value="PreATP-grasp domain"/>
    <property type="match status" value="1"/>
</dbReference>
<dbReference type="PATRIC" id="fig|1391654.3.peg.7627"/>
<dbReference type="FunFam" id="3.30.470.20:FF:000029">
    <property type="entry name" value="N5-carboxyaminoimidazole ribonucleotide synthase"/>
    <property type="match status" value="1"/>
</dbReference>
<sequence length="364" mass="39787">MTIGVLGGGQLGRMIALAGYKLGQRFVFLDPGAESTAGQVGNLRVGAYDNEERLSELARKSDVVTYEFENVPVGSARFLNELVPVFPPPRALEVSQDRVTEKEFFEQLGIPTPGFAAVSSREELEQAVARLGLPAVLKTRRFGYDGKGQWVLRTEADVAAAWEALGAASLIMEAFVPFQRELSILSVRSRTGETRFWPLVENEHRDGILRLSLPKSDAWTPELQASAEAFAGRVLAELDYVGVLAIELFYTGDKLIVNEMAPRVHNSGHWTIEGAETSQFENHVRAILGQPLGSTRMVGYSGMINVIGKMPPRDAVLAVEGAHLHAYGKDAAPGRKIGHVTVRADTRRELCDKLEALLPIVDPT</sequence>
<dbReference type="SUPFAM" id="SSF56059">
    <property type="entry name" value="Glutathione synthetase ATP-binding domain-like"/>
    <property type="match status" value="1"/>
</dbReference>
<dbReference type="Gene3D" id="3.30.1490.20">
    <property type="entry name" value="ATP-grasp fold, A domain"/>
    <property type="match status" value="1"/>
</dbReference>
<dbReference type="GO" id="GO:0005829">
    <property type="term" value="C:cytosol"/>
    <property type="evidence" value="ECO:0007669"/>
    <property type="project" value="TreeGrafter"/>
</dbReference>
<dbReference type="GO" id="GO:0046872">
    <property type="term" value="F:metal ion binding"/>
    <property type="evidence" value="ECO:0007669"/>
    <property type="project" value="InterPro"/>
</dbReference>